<keyword evidence="4 9" id="KW-0808">Transferase</keyword>
<dbReference type="Pfam" id="PF00198">
    <property type="entry name" value="2-oxoacid_dh"/>
    <property type="match status" value="1"/>
</dbReference>
<dbReference type="GO" id="GO:0031405">
    <property type="term" value="F:lipoic acid binding"/>
    <property type="evidence" value="ECO:0007669"/>
    <property type="project" value="TreeGrafter"/>
</dbReference>
<accession>A0A3Q8ER99</accession>
<evidence type="ECO:0000256" key="5">
    <source>
        <dbReference type="ARBA" id="ARBA00022823"/>
    </source>
</evidence>
<keyword evidence="6 9" id="KW-0012">Acyltransferase</keyword>
<dbReference type="GO" id="GO:0006086">
    <property type="term" value="P:pyruvate decarboxylation to acetyl-CoA"/>
    <property type="evidence" value="ECO:0007669"/>
    <property type="project" value="TreeGrafter"/>
</dbReference>
<evidence type="ECO:0000256" key="6">
    <source>
        <dbReference type="ARBA" id="ARBA00023315"/>
    </source>
</evidence>
<dbReference type="PROSITE" id="PS51826">
    <property type="entry name" value="PSBD"/>
    <property type="match status" value="1"/>
</dbReference>
<comment type="catalytic activity">
    <reaction evidence="8">
        <text>N(6)-[(R)-dihydrolipoyl]-L-lysyl-[protein] + acetyl-CoA = N(6)-[(R)-S(8)-acetyldihydrolipoyl]-L-lysyl-[protein] + CoA</text>
        <dbReference type="Rhea" id="RHEA:17017"/>
        <dbReference type="Rhea" id="RHEA-COMP:10475"/>
        <dbReference type="Rhea" id="RHEA-COMP:10478"/>
        <dbReference type="ChEBI" id="CHEBI:57287"/>
        <dbReference type="ChEBI" id="CHEBI:57288"/>
        <dbReference type="ChEBI" id="CHEBI:83100"/>
        <dbReference type="ChEBI" id="CHEBI:83111"/>
        <dbReference type="EC" id="2.3.1.12"/>
    </reaction>
</comment>
<dbReference type="InterPro" id="IPR036625">
    <property type="entry name" value="E3-bd_dom_sf"/>
</dbReference>
<dbReference type="PROSITE" id="PS50968">
    <property type="entry name" value="BIOTINYL_LIPOYL"/>
    <property type="match status" value="1"/>
</dbReference>
<dbReference type="CDD" id="cd06849">
    <property type="entry name" value="lipoyl_domain"/>
    <property type="match status" value="1"/>
</dbReference>
<keyword evidence="12" id="KW-0670">Pyruvate</keyword>
<evidence type="ECO:0000313" key="12">
    <source>
        <dbReference type="EMBL" id="AWD32405.1"/>
    </source>
</evidence>
<dbReference type="InterPro" id="IPR011053">
    <property type="entry name" value="Single_hybrid_motif"/>
</dbReference>
<dbReference type="InterPro" id="IPR050743">
    <property type="entry name" value="2-oxoacid_DH_E2_comp"/>
</dbReference>
<protein>
    <recommendedName>
        <fullName evidence="9">Dihydrolipoamide acetyltransferase component of pyruvate dehydrogenase complex</fullName>
        <ecNumber evidence="9">2.3.1.-</ecNumber>
    </recommendedName>
</protein>
<feature type="domain" description="Peripheral subunit-binding (PSBD)" evidence="11">
    <location>
        <begin position="137"/>
        <end position="174"/>
    </location>
</feature>
<keyword evidence="5 9" id="KW-0450">Lipoyl</keyword>
<evidence type="ECO:0000256" key="9">
    <source>
        <dbReference type="RuleBase" id="RU003423"/>
    </source>
</evidence>
<dbReference type="PANTHER" id="PTHR43178:SF2">
    <property type="entry name" value="DIHYDROLIPOYLLYSINE-RESIDUE ACETYLTRANSFERASE COMPONENT OF PYRUVATE DEHYDROGENASE COMPLEX"/>
    <property type="match status" value="1"/>
</dbReference>
<dbReference type="Gene3D" id="3.30.559.10">
    <property type="entry name" value="Chloramphenicol acetyltransferase-like domain"/>
    <property type="match status" value="1"/>
</dbReference>
<comment type="similarity">
    <text evidence="2 9">Belongs to the 2-oxoacid dehydrogenase family.</text>
</comment>
<proteinExistence type="inferred from homology"/>
<dbReference type="Proteomes" id="UP000266796">
    <property type="component" value="Chromosome"/>
</dbReference>
<evidence type="ECO:0000256" key="8">
    <source>
        <dbReference type="ARBA" id="ARBA00048370"/>
    </source>
</evidence>
<dbReference type="FunFam" id="3.30.559.10:FF:000004">
    <property type="entry name" value="Acetyltransferase component of pyruvate dehydrogenase complex"/>
    <property type="match status" value="1"/>
</dbReference>
<evidence type="ECO:0000256" key="7">
    <source>
        <dbReference type="ARBA" id="ARBA00025211"/>
    </source>
</evidence>
<evidence type="ECO:0000313" key="13">
    <source>
        <dbReference type="Proteomes" id="UP000266796"/>
    </source>
</evidence>
<evidence type="ECO:0000256" key="1">
    <source>
        <dbReference type="ARBA" id="ARBA00001938"/>
    </source>
</evidence>
<evidence type="ECO:0000256" key="3">
    <source>
        <dbReference type="ARBA" id="ARBA00011484"/>
    </source>
</evidence>
<dbReference type="SUPFAM" id="SSF47005">
    <property type="entry name" value="Peripheral subunit-binding domain of 2-oxo acid dehydrogenase complex"/>
    <property type="match status" value="1"/>
</dbReference>
<dbReference type="Pfam" id="PF02817">
    <property type="entry name" value="E3_binding"/>
    <property type="match status" value="1"/>
</dbReference>
<evidence type="ECO:0000259" key="11">
    <source>
        <dbReference type="PROSITE" id="PS51826"/>
    </source>
</evidence>
<dbReference type="InterPro" id="IPR004167">
    <property type="entry name" value="PSBD"/>
</dbReference>
<dbReference type="PROSITE" id="PS00189">
    <property type="entry name" value="LIPOYL"/>
    <property type="match status" value="1"/>
</dbReference>
<reference evidence="12 13" key="1">
    <citation type="journal article" date="2018" name="Parasitology">
        <title>The reduced genome of Candidatus Kinetoplastibacterium sorsogonicusi, the endosymbiont of Kentomonas sorsogonicus (Trypanosomatidae): loss of the haem-synthesis pathway.</title>
        <authorList>
            <person name="Silva F.M."/>
            <person name="Kostygov A.Y."/>
            <person name="Spodareva V.V."/>
            <person name="Butenko A."/>
            <person name="Tossou R."/>
            <person name="Lukes J."/>
            <person name="Yurchenko V."/>
            <person name="Alves J.M.P."/>
        </authorList>
    </citation>
    <scope>NUCLEOTIDE SEQUENCE [LARGE SCALE GENOMIC DNA]</scope>
    <source>
        <strain evidence="12 13">MF-08</strain>
    </source>
</reference>
<feature type="domain" description="Lipoyl-binding" evidence="10">
    <location>
        <begin position="4"/>
        <end position="78"/>
    </location>
</feature>
<evidence type="ECO:0000256" key="4">
    <source>
        <dbReference type="ARBA" id="ARBA00022679"/>
    </source>
</evidence>
<gene>
    <name evidence="12" type="primary">aceF</name>
    <name evidence="12" type="ORF">CKSOR_00284</name>
</gene>
<dbReference type="InterPro" id="IPR003016">
    <property type="entry name" value="2-oxoA_DH_lipoyl-BS"/>
</dbReference>
<name>A0A3Q8ER99_9PROT</name>
<dbReference type="OrthoDB" id="9805770at2"/>
<dbReference type="Pfam" id="PF00364">
    <property type="entry name" value="Biotin_lipoyl"/>
    <property type="match status" value="1"/>
</dbReference>
<dbReference type="Gene3D" id="2.40.50.100">
    <property type="match status" value="1"/>
</dbReference>
<comment type="cofactor">
    <cofactor evidence="1 9">
        <name>(R)-lipoate</name>
        <dbReference type="ChEBI" id="CHEBI:83088"/>
    </cofactor>
</comment>
<dbReference type="Gene3D" id="4.10.320.10">
    <property type="entry name" value="E3-binding domain"/>
    <property type="match status" value="1"/>
</dbReference>
<dbReference type="InterPro" id="IPR023213">
    <property type="entry name" value="CAT-like_dom_sf"/>
</dbReference>
<sequence length="434" mass="49046">MSEILEIKISGMEKNNTFKVIEILVNINDTISNGQSLITLESEKASVEIPSNADGIVKDILVNVGDNVKDGTTIIKLEKIIDQNKTNKHYFNSNVMQENVDINIEKEHNVDKKIDNYFDENINKFELTNDLKNIVSHASPSVRKFARELGVDISLVKGTSPKNRINFDDVKLFVKKSLQKNSHDISGDLNYISTIPWPNIDFKQFGEIEYQNLSRIKKIAKSNLHRNWLLIPHVTNHDEADISNLEKLRISLNEEYKKKNIKITMLSFIMKAVAKVLKEIPEFNSSLENDRLILKKYYNIGFAVDTPNGLLVPVVKNVDKKDIIDITLEINQLSMKARENKLMSDDMSGGCFSISSLGGIGGSFFTPIINAPEVAILGISKNYYKPVWNGTDFIPKLILPISLSYDHRVIDGAAAARFNVYLCKLLAEFSRVIL</sequence>
<dbReference type="SUPFAM" id="SSF51230">
    <property type="entry name" value="Single hybrid motif"/>
    <property type="match status" value="1"/>
</dbReference>
<comment type="function">
    <text evidence="7">The pyruvate dehydrogenase complex catalyzes the overall conversion of pyruvate to acetyl-CoA and CO(2). It contains multiple copies of three enzymatic components: pyruvate dehydrogenase (E1), dihydrolipoamide acetyltransferase (E2) and lipoamide dehydrogenase (E3).</text>
</comment>
<dbReference type="SUPFAM" id="SSF52777">
    <property type="entry name" value="CoA-dependent acyltransferases"/>
    <property type="match status" value="1"/>
</dbReference>
<evidence type="ECO:0000259" key="10">
    <source>
        <dbReference type="PROSITE" id="PS50968"/>
    </source>
</evidence>
<organism evidence="12 13">
    <name type="scientific">Candidatus Kinetoplastidibacterium kentomonadis</name>
    <dbReference type="NCBI Taxonomy" id="1576550"/>
    <lineage>
        <taxon>Bacteria</taxon>
        <taxon>Pseudomonadati</taxon>
        <taxon>Pseudomonadota</taxon>
        <taxon>Betaproteobacteria</taxon>
        <taxon>Candidatus Kinetoplastidibacterium</taxon>
    </lineage>
</organism>
<dbReference type="GO" id="GO:0005737">
    <property type="term" value="C:cytoplasm"/>
    <property type="evidence" value="ECO:0007669"/>
    <property type="project" value="TreeGrafter"/>
</dbReference>
<keyword evidence="13" id="KW-1185">Reference proteome</keyword>
<dbReference type="RefSeq" id="WP_108673819.1">
    <property type="nucleotide sequence ID" value="NZ_CP025628.1"/>
</dbReference>
<dbReference type="PANTHER" id="PTHR43178">
    <property type="entry name" value="DIHYDROLIPOAMIDE ACETYLTRANSFERASE COMPONENT OF PYRUVATE DEHYDROGENASE COMPLEX"/>
    <property type="match status" value="1"/>
</dbReference>
<dbReference type="InterPro" id="IPR001078">
    <property type="entry name" value="2-oxoacid_DH_actylTfrase"/>
</dbReference>
<dbReference type="AlphaFoldDB" id="A0A3Q8ER99"/>
<comment type="subunit">
    <text evidence="3">Forms a 24-polypeptide structural core with octahedral symmetry.</text>
</comment>
<dbReference type="GO" id="GO:0004742">
    <property type="term" value="F:dihydrolipoyllysine-residue acetyltransferase activity"/>
    <property type="evidence" value="ECO:0007669"/>
    <property type="project" value="UniProtKB-EC"/>
</dbReference>
<dbReference type="InterPro" id="IPR000089">
    <property type="entry name" value="Biotin_lipoyl"/>
</dbReference>
<evidence type="ECO:0000256" key="2">
    <source>
        <dbReference type="ARBA" id="ARBA00007317"/>
    </source>
</evidence>
<dbReference type="KEGG" id="kso:CKSOR_00284"/>
<dbReference type="EC" id="2.3.1.-" evidence="9"/>
<dbReference type="EMBL" id="CP025628">
    <property type="protein sequence ID" value="AWD32405.1"/>
    <property type="molecule type" value="Genomic_DNA"/>
</dbReference>